<feature type="compositionally biased region" description="Basic and acidic residues" evidence="1">
    <location>
        <begin position="73"/>
        <end position="85"/>
    </location>
</feature>
<gene>
    <name evidence="2" type="ordered locus">Sros_0254</name>
</gene>
<accession>D2AZA4</accession>
<name>D2AZA4_STRRD</name>
<evidence type="ECO:0000313" key="2">
    <source>
        <dbReference type="EMBL" id="ACZ83289.1"/>
    </source>
</evidence>
<dbReference type="EMBL" id="CP001814">
    <property type="protein sequence ID" value="ACZ83289.1"/>
    <property type="molecule type" value="Genomic_DNA"/>
</dbReference>
<dbReference type="Proteomes" id="UP000002029">
    <property type="component" value="Chromosome"/>
</dbReference>
<organism evidence="2 3">
    <name type="scientific">Streptosporangium roseum (strain ATCC 12428 / DSM 43021 / JCM 3005 / KCTC 9067 / NCIMB 10171 / NRRL 2505 / NI 9100)</name>
    <dbReference type="NCBI Taxonomy" id="479432"/>
    <lineage>
        <taxon>Bacteria</taxon>
        <taxon>Bacillati</taxon>
        <taxon>Actinomycetota</taxon>
        <taxon>Actinomycetes</taxon>
        <taxon>Streptosporangiales</taxon>
        <taxon>Streptosporangiaceae</taxon>
        <taxon>Streptosporangium</taxon>
    </lineage>
</organism>
<evidence type="ECO:0000256" key="1">
    <source>
        <dbReference type="SAM" id="MobiDB-lite"/>
    </source>
</evidence>
<dbReference type="HOGENOM" id="CLU_891162_0_0_11"/>
<keyword evidence="3" id="KW-1185">Reference proteome</keyword>
<protein>
    <submittedName>
        <fullName evidence="2">Uncharacterized protein</fullName>
    </submittedName>
</protein>
<evidence type="ECO:0000313" key="3">
    <source>
        <dbReference type="Proteomes" id="UP000002029"/>
    </source>
</evidence>
<dbReference type="KEGG" id="sro:Sros_0254"/>
<dbReference type="AlphaFoldDB" id="D2AZA4"/>
<proteinExistence type="predicted"/>
<feature type="region of interest" description="Disordered" evidence="1">
    <location>
        <begin position="56"/>
        <end position="97"/>
    </location>
</feature>
<sequence length="312" mass="34176">MVGVRQWLRQPPAAQFPAIMWIDQPRFRTAPRQHTAVPGQRKHRGRRLLCPPQRPTVLQVEGGHGGVTTPATDDDRLRGSHDMPRKWRQPGTPHHSPCREIEAGQLIGVMRQNQATIAGDYDGAWPGSYRNVPADRAVVAIQADKPSMALMDDDAIFRHRHRRSGTPLMELSLPQCLPDHLPSSAGKCRSHQPRQELEVTSAEARKGEAPSGVGNRALAVHEAVTAAEPAHEDSRRVGHRSGTSPLDSQVQERALLGESLQSSRLAVSSAEGTGMSVSAPQPVRRASMTWKPSTLVPLTTNSVQVVWTLRTS</sequence>
<feature type="region of interest" description="Disordered" evidence="1">
    <location>
        <begin position="182"/>
        <end position="248"/>
    </location>
</feature>
<reference evidence="2 3" key="1">
    <citation type="journal article" date="2010" name="Stand. Genomic Sci.">
        <title>Complete genome sequence of Streptosporangium roseum type strain (NI 9100).</title>
        <authorList>
            <person name="Nolan M."/>
            <person name="Sikorski J."/>
            <person name="Jando M."/>
            <person name="Lucas S."/>
            <person name="Lapidus A."/>
            <person name="Glavina Del Rio T."/>
            <person name="Chen F."/>
            <person name="Tice H."/>
            <person name="Pitluck S."/>
            <person name="Cheng J.F."/>
            <person name="Chertkov O."/>
            <person name="Sims D."/>
            <person name="Meincke L."/>
            <person name="Brettin T."/>
            <person name="Han C."/>
            <person name="Detter J.C."/>
            <person name="Bruce D."/>
            <person name="Goodwin L."/>
            <person name="Land M."/>
            <person name="Hauser L."/>
            <person name="Chang Y.J."/>
            <person name="Jeffries C.D."/>
            <person name="Ivanova N."/>
            <person name="Mavromatis K."/>
            <person name="Mikhailova N."/>
            <person name="Chen A."/>
            <person name="Palaniappan K."/>
            <person name="Chain P."/>
            <person name="Rohde M."/>
            <person name="Goker M."/>
            <person name="Bristow J."/>
            <person name="Eisen J.A."/>
            <person name="Markowitz V."/>
            <person name="Hugenholtz P."/>
            <person name="Kyrpides N.C."/>
            <person name="Klenk H.P."/>
        </authorList>
    </citation>
    <scope>NUCLEOTIDE SEQUENCE [LARGE SCALE GENOMIC DNA]</scope>
    <source>
        <strain evidence="3">ATCC 12428 / DSM 43021 / JCM 3005 / NI 9100</strain>
    </source>
</reference>
<feature type="compositionally biased region" description="Basic and acidic residues" evidence="1">
    <location>
        <begin position="193"/>
        <end position="208"/>
    </location>
</feature>